<dbReference type="Gene3D" id="3.10.100.10">
    <property type="entry name" value="Mannose-Binding Protein A, subunit A"/>
    <property type="match status" value="1"/>
</dbReference>
<feature type="non-terminal residue" evidence="2">
    <location>
        <position position="147"/>
    </location>
</feature>
<dbReference type="AlphaFoldDB" id="A0AAV2PQ65"/>
<feature type="non-terminal residue" evidence="2">
    <location>
        <position position="1"/>
    </location>
</feature>
<feature type="domain" description="C-type lectin" evidence="1">
    <location>
        <begin position="22"/>
        <end position="147"/>
    </location>
</feature>
<dbReference type="SMART" id="SM00034">
    <property type="entry name" value="CLECT"/>
    <property type="match status" value="1"/>
</dbReference>
<keyword evidence="3" id="KW-1185">Reference proteome</keyword>
<dbReference type="CDD" id="cd00037">
    <property type="entry name" value="CLECT"/>
    <property type="match status" value="1"/>
</dbReference>
<dbReference type="SUPFAM" id="SSF56436">
    <property type="entry name" value="C-type lectin-like"/>
    <property type="match status" value="1"/>
</dbReference>
<proteinExistence type="predicted"/>
<name>A0AAV2PQ65_MEGNR</name>
<dbReference type="PROSITE" id="PS50041">
    <property type="entry name" value="C_TYPE_LECTIN_2"/>
    <property type="match status" value="1"/>
</dbReference>
<accession>A0AAV2PQ65</accession>
<protein>
    <recommendedName>
        <fullName evidence="1">C-type lectin domain-containing protein</fullName>
    </recommendedName>
</protein>
<dbReference type="InterPro" id="IPR016187">
    <property type="entry name" value="CTDL_fold"/>
</dbReference>
<dbReference type="InterPro" id="IPR016186">
    <property type="entry name" value="C-type_lectin-like/link_sf"/>
</dbReference>
<gene>
    <name evidence="2" type="ORF">MNOR_LOCUS3306</name>
</gene>
<sequence length="147" mass="16802">ESKGQTKTIRQHAPCREGFNRIGSKCYKMYTDTGRSWDNAKSWCEAEGLVMAGKPDDAITFRAALIEIYGNGRVWLDARGDNTQFRWERNNEAISNTDALWFPRMTGSKVTTSHCLGLLAHNYFSNVYPTQPFYPGSCSWRWSTICE</sequence>
<organism evidence="2 3">
    <name type="scientific">Meganyctiphanes norvegica</name>
    <name type="common">Northern krill</name>
    <name type="synonym">Thysanopoda norvegica</name>
    <dbReference type="NCBI Taxonomy" id="48144"/>
    <lineage>
        <taxon>Eukaryota</taxon>
        <taxon>Metazoa</taxon>
        <taxon>Ecdysozoa</taxon>
        <taxon>Arthropoda</taxon>
        <taxon>Crustacea</taxon>
        <taxon>Multicrustacea</taxon>
        <taxon>Malacostraca</taxon>
        <taxon>Eumalacostraca</taxon>
        <taxon>Eucarida</taxon>
        <taxon>Euphausiacea</taxon>
        <taxon>Euphausiidae</taxon>
        <taxon>Meganyctiphanes</taxon>
    </lineage>
</organism>
<dbReference type="EMBL" id="CAXKWB010001116">
    <property type="protein sequence ID" value="CAL4063343.1"/>
    <property type="molecule type" value="Genomic_DNA"/>
</dbReference>
<evidence type="ECO:0000313" key="2">
    <source>
        <dbReference type="EMBL" id="CAL4063343.1"/>
    </source>
</evidence>
<reference evidence="2 3" key="1">
    <citation type="submission" date="2024-05" db="EMBL/GenBank/DDBJ databases">
        <authorList>
            <person name="Wallberg A."/>
        </authorList>
    </citation>
    <scope>NUCLEOTIDE SEQUENCE [LARGE SCALE GENOMIC DNA]</scope>
</reference>
<dbReference type="Proteomes" id="UP001497623">
    <property type="component" value="Unassembled WGS sequence"/>
</dbReference>
<evidence type="ECO:0000313" key="3">
    <source>
        <dbReference type="Proteomes" id="UP001497623"/>
    </source>
</evidence>
<dbReference type="InterPro" id="IPR001304">
    <property type="entry name" value="C-type_lectin-like"/>
</dbReference>
<comment type="caution">
    <text evidence="2">The sequence shown here is derived from an EMBL/GenBank/DDBJ whole genome shotgun (WGS) entry which is preliminary data.</text>
</comment>
<evidence type="ECO:0000259" key="1">
    <source>
        <dbReference type="PROSITE" id="PS50041"/>
    </source>
</evidence>